<dbReference type="EMBL" id="MECQ01000008">
    <property type="protein sequence ID" value="ODV53288.1"/>
    <property type="molecule type" value="Genomic_DNA"/>
</dbReference>
<organism evidence="1 2">
    <name type="scientific">Lysinibacillus fusiformis</name>
    <dbReference type="NCBI Taxonomy" id="28031"/>
    <lineage>
        <taxon>Bacteria</taxon>
        <taxon>Bacillati</taxon>
        <taxon>Bacillota</taxon>
        <taxon>Bacilli</taxon>
        <taxon>Bacillales</taxon>
        <taxon>Bacillaceae</taxon>
        <taxon>Lysinibacillus</taxon>
    </lineage>
</organism>
<reference evidence="1 2" key="1">
    <citation type="submission" date="2016-09" db="EMBL/GenBank/DDBJ databases">
        <title>Draft genome sequence of the soil isolate, Lysinibacillus fusiformis M5, a potential hypoxanthine producer.</title>
        <authorList>
            <person name="Gallegos-Monterrosa R."/>
            <person name="Maroti G."/>
            <person name="Balint B."/>
            <person name="Kovacs A.T."/>
        </authorList>
    </citation>
    <scope>NUCLEOTIDE SEQUENCE [LARGE SCALE GENOMIC DNA]</scope>
    <source>
        <strain evidence="1 2">M5</strain>
    </source>
</reference>
<comment type="caution">
    <text evidence="1">The sequence shown here is derived from an EMBL/GenBank/DDBJ whole genome shotgun (WGS) entry which is preliminary data.</text>
</comment>
<gene>
    <name evidence="1" type="ORF">BG258_23590</name>
</gene>
<evidence type="ECO:0000313" key="2">
    <source>
        <dbReference type="Proteomes" id="UP000094784"/>
    </source>
</evidence>
<evidence type="ECO:0000313" key="1">
    <source>
        <dbReference type="EMBL" id="ODV53288.1"/>
    </source>
</evidence>
<protein>
    <submittedName>
        <fullName evidence="1">Uncharacterized protein</fullName>
    </submittedName>
</protein>
<sequence length="72" mass="8782">MLHSKSVQYFTNFFKSRVNNKMSKRKRKKEFDNTKLHQAFRDYYHVMQPEYEQRVSKLPLSGSKVITYQEGF</sequence>
<name>A0A1E4QYN1_9BACI</name>
<dbReference type="AlphaFoldDB" id="A0A1E4QYN1"/>
<proteinExistence type="predicted"/>
<dbReference type="Proteomes" id="UP000094784">
    <property type="component" value="Unassembled WGS sequence"/>
</dbReference>
<accession>A0A1E4QYN1</accession>